<evidence type="ECO:0000313" key="10">
    <source>
        <dbReference type="Proteomes" id="UP001163046"/>
    </source>
</evidence>
<dbReference type="CDD" id="cd00086">
    <property type="entry name" value="homeodomain"/>
    <property type="match status" value="1"/>
</dbReference>
<dbReference type="SUPFAM" id="SSF46689">
    <property type="entry name" value="Homeodomain-like"/>
    <property type="match status" value="1"/>
</dbReference>
<evidence type="ECO:0000256" key="2">
    <source>
        <dbReference type="ARBA" id="ARBA00023125"/>
    </source>
</evidence>
<dbReference type="PROSITE" id="PS50071">
    <property type="entry name" value="HOMEOBOX_2"/>
    <property type="match status" value="1"/>
</dbReference>
<evidence type="ECO:0000259" key="8">
    <source>
        <dbReference type="PROSITE" id="PS50071"/>
    </source>
</evidence>
<dbReference type="OrthoDB" id="6358449at2759"/>
<dbReference type="PANTHER" id="PTHR11636">
    <property type="entry name" value="POU DOMAIN"/>
    <property type="match status" value="1"/>
</dbReference>
<dbReference type="InterPro" id="IPR010982">
    <property type="entry name" value="Lambda_DNA-bd_dom_sf"/>
</dbReference>
<evidence type="ECO:0000256" key="4">
    <source>
        <dbReference type="ARBA" id="ARBA00023242"/>
    </source>
</evidence>
<organism evidence="9 10">
    <name type="scientific">Desmophyllum pertusum</name>
    <dbReference type="NCBI Taxonomy" id="174260"/>
    <lineage>
        <taxon>Eukaryota</taxon>
        <taxon>Metazoa</taxon>
        <taxon>Cnidaria</taxon>
        <taxon>Anthozoa</taxon>
        <taxon>Hexacorallia</taxon>
        <taxon>Scleractinia</taxon>
        <taxon>Caryophylliina</taxon>
        <taxon>Caryophylliidae</taxon>
        <taxon>Desmophyllum</taxon>
    </lineage>
</organism>
<dbReference type="EMBL" id="MU826905">
    <property type="protein sequence ID" value="KAJ7369579.1"/>
    <property type="molecule type" value="Genomic_DNA"/>
</dbReference>
<evidence type="ECO:0000313" key="9">
    <source>
        <dbReference type="EMBL" id="KAJ7369579.1"/>
    </source>
</evidence>
<feature type="region of interest" description="Disordered" evidence="7">
    <location>
        <begin position="135"/>
        <end position="156"/>
    </location>
</feature>
<keyword evidence="2 5" id="KW-0238">DNA-binding</keyword>
<dbReference type="PRINTS" id="PR00028">
    <property type="entry name" value="POUDOMAIN"/>
</dbReference>
<protein>
    <submittedName>
        <fullName evidence="9">Metanephric macula densa development</fullName>
    </submittedName>
</protein>
<comment type="caution">
    <text evidence="9">The sequence shown here is derived from an EMBL/GenBank/DDBJ whole genome shotgun (WGS) entry which is preliminary data.</text>
</comment>
<dbReference type="Proteomes" id="UP001163046">
    <property type="component" value="Unassembled WGS sequence"/>
</dbReference>
<keyword evidence="4 5" id="KW-0539">Nucleus</keyword>
<evidence type="ECO:0000256" key="7">
    <source>
        <dbReference type="SAM" id="MobiDB-lite"/>
    </source>
</evidence>
<keyword evidence="3 5" id="KW-0371">Homeobox</keyword>
<proteinExistence type="predicted"/>
<sequence>MVESPSIPISLGLEREIDYLLNRADLQKYREAFIRLGVPTVKRFTDVEDNNLESVVGLTKMEVQLLRQSFSEIQAESKIEDLLVESVGKKAVKMEVSSQEDMPTSEELTQFAKEFKQRRINLHISQVKWMEEAANDKGAASSIDTPENEGRRRKKRTSIEVTVKKVLENCFCGNPRPSSQDIHVLAESHGIDKEVIRVWFCNRRQKEKRRIELSICRNGQASQAK</sequence>
<feature type="domain" description="Homeobox" evidence="8">
    <location>
        <begin position="150"/>
        <end position="210"/>
    </location>
</feature>
<dbReference type="InterPro" id="IPR050255">
    <property type="entry name" value="POU_domain_TF"/>
</dbReference>
<dbReference type="InterPro" id="IPR001356">
    <property type="entry name" value="HD"/>
</dbReference>
<dbReference type="Gene3D" id="1.10.10.60">
    <property type="entry name" value="Homeodomain-like"/>
    <property type="match status" value="1"/>
</dbReference>
<dbReference type="Pfam" id="PF00046">
    <property type="entry name" value="Homeodomain"/>
    <property type="match status" value="1"/>
</dbReference>
<dbReference type="GO" id="GO:0005634">
    <property type="term" value="C:nucleus"/>
    <property type="evidence" value="ECO:0007669"/>
    <property type="project" value="UniProtKB-SubCell"/>
</dbReference>
<evidence type="ECO:0000256" key="6">
    <source>
        <dbReference type="RuleBase" id="RU000682"/>
    </source>
</evidence>
<keyword evidence="10" id="KW-1185">Reference proteome</keyword>
<dbReference type="InterPro" id="IPR009057">
    <property type="entry name" value="Homeodomain-like_sf"/>
</dbReference>
<evidence type="ECO:0000256" key="3">
    <source>
        <dbReference type="ARBA" id="ARBA00023155"/>
    </source>
</evidence>
<feature type="DNA-binding region" description="Homeobox" evidence="5">
    <location>
        <begin position="152"/>
        <end position="211"/>
    </location>
</feature>
<dbReference type="SMART" id="SM00389">
    <property type="entry name" value="HOX"/>
    <property type="match status" value="1"/>
</dbReference>
<dbReference type="AlphaFoldDB" id="A0A9W9YXI4"/>
<dbReference type="GO" id="GO:0000978">
    <property type="term" value="F:RNA polymerase II cis-regulatory region sequence-specific DNA binding"/>
    <property type="evidence" value="ECO:0007669"/>
    <property type="project" value="TreeGrafter"/>
</dbReference>
<reference evidence="9" key="1">
    <citation type="submission" date="2023-01" db="EMBL/GenBank/DDBJ databases">
        <title>Genome assembly of the deep-sea coral Lophelia pertusa.</title>
        <authorList>
            <person name="Herrera S."/>
            <person name="Cordes E."/>
        </authorList>
    </citation>
    <scope>NUCLEOTIDE SEQUENCE</scope>
    <source>
        <strain evidence="9">USNM1676648</strain>
        <tissue evidence="9">Polyp</tissue>
    </source>
</reference>
<dbReference type="PANTHER" id="PTHR11636:SF89">
    <property type="entry name" value="POU DOMAIN PROTEIN 2, ISOFORM B-RELATED"/>
    <property type="match status" value="1"/>
</dbReference>
<dbReference type="Gene3D" id="1.10.260.40">
    <property type="entry name" value="lambda repressor-like DNA-binding domains"/>
    <property type="match status" value="1"/>
</dbReference>
<comment type="subcellular location">
    <subcellularLocation>
        <location evidence="1 5 6">Nucleus</location>
    </subcellularLocation>
</comment>
<name>A0A9W9YXI4_9CNID</name>
<accession>A0A9W9YXI4</accession>
<dbReference type="GO" id="GO:0000981">
    <property type="term" value="F:DNA-binding transcription factor activity, RNA polymerase II-specific"/>
    <property type="evidence" value="ECO:0007669"/>
    <property type="project" value="TreeGrafter"/>
</dbReference>
<evidence type="ECO:0000256" key="5">
    <source>
        <dbReference type="PROSITE-ProRule" id="PRU00108"/>
    </source>
</evidence>
<dbReference type="InterPro" id="IPR013847">
    <property type="entry name" value="POU"/>
</dbReference>
<evidence type="ECO:0000256" key="1">
    <source>
        <dbReference type="ARBA" id="ARBA00004123"/>
    </source>
</evidence>
<gene>
    <name evidence="9" type="primary">POU3F4_3</name>
    <name evidence="9" type="ORF">OS493_037920</name>
</gene>